<dbReference type="PANTHER" id="PTHR11629">
    <property type="entry name" value="VACUOLAR PROTON ATPASES"/>
    <property type="match status" value="1"/>
</dbReference>
<reference evidence="9" key="2">
    <citation type="submission" date="2020-05" db="UniProtKB">
        <authorList>
            <consortium name="EnsemblMetazoa"/>
        </authorList>
    </citation>
    <scope>IDENTIFICATION</scope>
    <source>
        <strain evidence="9">IAEA</strain>
    </source>
</reference>
<reference evidence="10" key="1">
    <citation type="submission" date="2014-03" db="EMBL/GenBank/DDBJ databases">
        <authorList>
            <person name="Aksoy S."/>
            <person name="Warren W."/>
            <person name="Wilson R.K."/>
        </authorList>
    </citation>
    <scope>NUCLEOTIDE SEQUENCE [LARGE SCALE GENOMIC DNA]</scope>
    <source>
        <strain evidence="10">IAEA</strain>
    </source>
</reference>
<dbReference type="GO" id="GO:0051117">
    <property type="term" value="F:ATPase binding"/>
    <property type="evidence" value="ECO:0007669"/>
    <property type="project" value="TreeGrafter"/>
</dbReference>
<dbReference type="EnsemblMetazoa" id="GPAI028168-RA">
    <property type="protein sequence ID" value="GPAI028168-PA"/>
    <property type="gene ID" value="GPAI028168"/>
</dbReference>
<organism evidence="9 10">
    <name type="scientific">Glossina pallidipes</name>
    <name type="common">Tsetse fly</name>
    <dbReference type="NCBI Taxonomy" id="7398"/>
    <lineage>
        <taxon>Eukaryota</taxon>
        <taxon>Metazoa</taxon>
        <taxon>Ecdysozoa</taxon>
        <taxon>Arthropoda</taxon>
        <taxon>Hexapoda</taxon>
        <taxon>Insecta</taxon>
        <taxon>Pterygota</taxon>
        <taxon>Neoptera</taxon>
        <taxon>Endopterygota</taxon>
        <taxon>Diptera</taxon>
        <taxon>Brachycera</taxon>
        <taxon>Muscomorpha</taxon>
        <taxon>Hippoboscoidea</taxon>
        <taxon>Glossinidae</taxon>
        <taxon>Glossina</taxon>
    </lineage>
</organism>
<dbReference type="GO" id="GO:0016471">
    <property type="term" value="C:vacuolar proton-transporting V-type ATPase complex"/>
    <property type="evidence" value="ECO:0007669"/>
    <property type="project" value="TreeGrafter"/>
</dbReference>
<evidence type="ECO:0000313" key="9">
    <source>
        <dbReference type="EnsemblMetazoa" id="GPAI028168-PA"/>
    </source>
</evidence>
<keyword evidence="7 8" id="KW-0472">Membrane</keyword>
<dbReference type="AlphaFoldDB" id="A0A1A9ZXG5"/>
<evidence type="ECO:0000256" key="1">
    <source>
        <dbReference type="ARBA" id="ARBA00004141"/>
    </source>
</evidence>
<dbReference type="Pfam" id="PF01496">
    <property type="entry name" value="V_ATPase_I"/>
    <property type="match status" value="1"/>
</dbReference>
<dbReference type="STRING" id="7398.A0A1A9ZXG5"/>
<keyword evidence="10" id="KW-1185">Reference proteome</keyword>
<name>A0A1A9ZXG5_GLOPL</name>
<evidence type="ECO:0000256" key="5">
    <source>
        <dbReference type="ARBA" id="ARBA00022989"/>
    </source>
</evidence>
<keyword evidence="5 8" id="KW-1133">Transmembrane helix</keyword>
<keyword evidence="3 8" id="KW-0813">Transport</keyword>
<evidence type="ECO:0000256" key="4">
    <source>
        <dbReference type="ARBA" id="ARBA00022692"/>
    </source>
</evidence>
<dbReference type="GO" id="GO:0007035">
    <property type="term" value="P:vacuolar acidification"/>
    <property type="evidence" value="ECO:0007669"/>
    <property type="project" value="TreeGrafter"/>
</dbReference>
<dbReference type="GO" id="GO:0046961">
    <property type="term" value="F:proton-transporting ATPase activity, rotational mechanism"/>
    <property type="evidence" value="ECO:0007669"/>
    <property type="project" value="InterPro"/>
</dbReference>
<protein>
    <recommendedName>
        <fullName evidence="8">V-type proton ATPase subunit a</fullName>
    </recommendedName>
</protein>
<comment type="similarity">
    <text evidence="2 8">Belongs to the V-ATPase 116 kDa subunit family.</text>
</comment>
<evidence type="ECO:0000256" key="2">
    <source>
        <dbReference type="ARBA" id="ARBA00009904"/>
    </source>
</evidence>
<comment type="subcellular location">
    <subcellularLocation>
        <location evidence="1">Membrane</location>
        <topology evidence="1">Multi-pass membrane protein</topology>
    </subcellularLocation>
</comment>
<evidence type="ECO:0000256" key="6">
    <source>
        <dbReference type="ARBA" id="ARBA00023065"/>
    </source>
</evidence>
<comment type="caution">
    <text evidence="8">Lacks conserved residue(s) required for the propagation of feature annotation.</text>
</comment>
<dbReference type="Proteomes" id="UP000092445">
    <property type="component" value="Unassembled WGS sequence"/>
</dbReference>
<evidence type="ECO:0000256" key="8">
    <source>
        <dbReference type="RuleBase" id="RU361189"/>
    </source>
</evidence>
<dbReference type="InterPro" id="IPR002490">
    <property type="entry name" value="V-ATPase_116kDa_su"/>
</dbReference>
<dbReference type="GO" id="GO:0033179">
    <property type="term" value="C:proton-transporting V-type ATPase, V0 domain"/>
    <property type="evidence" value="ECO:0007669"/>
    <property type="project" value="InterPro"/>
</dbReference>
<comment type="function">
    <text evidence="8">Essential component of the vacuolar proton pump (V-ATPase), a multimeric enzyme that catalyzes the translocation of protons across the membranes. Required for assembly and activity of the V-ATPase.</text>
</comment>
<sequence>MQEVYSKRFLDFRNTVKKGDPGNLCPQKWVPIVSDMYFLSSVGDLVELNVQVLTILYTCITFPVLFAVMFGDLGHGFILTPFATWTCMYEKSLSRLRDEAFSLEDVTLYYLWGYSPAALVSPIMMSFPNL</sequence>
<proteinExistence type="inferred from homology"/>
<accession>A0A1A9ZXG5</accession>
<feature type="transmembrane region" description="Helical" evidence="8">
    <location>
        <begin position="106"/>
        <end position="127"/>
    </location>
</feature>
<dbReference type="PANTHER" id="PTHR11629:SF63">
    <property type="entry name" value="V-TYPE PROTON ATPASE SUBUNIT A"/>
    <property type="match status" value="1"/>
</dbReference>
<evidence type="ECO:0000256" key="3">
    <source>
        <dbReference type="ARBA" id="ARBA00022448"/>
    </source>
</evidence>
<dbReference type="VEuPathDB" id="VectorBase:GPAI028168"/>
<keyword evidence="6 8" id="KW-0406">Ion transport</keyword>
<evidence type="ECO:0000313" key="10">
    <source>
        <dbReference type="Proteomes" id="UP000092445"/>
    </source>
</evidence>
<evidence type="ECO:0000256" key="7">
    <source>
        <dbReference type="ARBA" id="ARBA00023136"/>
    </source>
</evidence>
<feature type="transmembrane region" description="Helical" evidence="8">
    <location>
        <begin position="55"/>
        <end position="85"/>
    </location>
</feature>
<keyword evidence="8" id="KW-0375">Hydrogen ion transport</keyword>
<keyword evidence="4 8" id="KW-0812">Transmembrane</keyword>